<dbReference type="Pfam" id="PF20153">
    <property type="entry name" value="DUF6535"/>
    <property type="match status" value="1"/>
</dbReference>
<accession>A0A5C3Q8U0</accession>
<feature type="transmembrane region" description="Helical" evidence="1">
    <location>
        <begin position="44"/>
        <end position="63"/>
    </location>
</feature>
<keyword evidence="4" id="KW-1185">Reference proteome</keyword>
<sequence>DYDQKYPSDEQDMAMEPNARFWRVYLDEAGQFDSNMAENFKDTVDVILVFAGLFSAVTTTLVTETSSALRRDYAQVCASLLVELIAIQRAVGSDGSPTIVPASLLNLTSPLEVSVTDRSVNGLWFTSLAFSLSTALIAVLIKQWIQAYLSPISGTPQYQARVRHFRYLGIERWHVPIMVGLLPILLHLSLLLFFLGLIVHLFSL</sequence>
<evidence type="ECO:0000313" key="3">
    <source>
        <dbReference type="EMBL" id="TFK98412.1"/>
    </source>
</evidence>
<dbReference type="EMBL" id="ML178840">
    <property type="protein sequence ID" value="TFK98412.1"/>
    <property type="molecule type" value="Genomic_DNA"/>
</dbReference>
<keyword evidence="1" id="KW-0472">Membrane</keyword>
<dbReference type="AlphaFoldDB" id="A0A5C3Q8U0"/>
<reference evidence="3 4" key="1">
    <citation type="journal article" date="2019" name="Nat. Ecol. Evol.">
        <title>Megaphylogeny resolves global patterns of mushroom evolution.</title>
        <authorList>
            <person name="Varga T."/>
            <person name="Krizsan K."/>
            <person name="Foldi C."/>
            <person name="Dima B."/>
            <person name="Sanchez-Garcia M."/>
            <person name="Sanchez-Ramirez S."/>
            <person name="Szollosi G.J."/>
            <person name="Szarkandi J.G."/>
            <person name="Papp V."/>
            <person name="Albert L."/>
            <person name="Andreopoulos W."/>
            <person name="Angelini C."/>
            <person name="Antonin V."/>
            <person name="Barry K.W."/>
            <person name="Bougher N.L."/>
            <person name="Buchanan P."/>
            <person name="Buyck B."/>
            <person name="Bense V."/>
            <person name="Catcheside P."/>
            <person name="Chovatia M."/>
            <person name="Cooper J."/>
            <person name="Damon W."/>
            <person name="Desjardin D."/>
            <person name="Finy P."/>
            <person name="Geml J."/>
            <person name="Haridas S."/>
            <person name="Hughes K."/>
            <person name="Justo A."/>
            <person name="Karasinski D."/>
            <person name="Kautmanova I."/>
            <person name="Kiss B."/>
            <person name="Kocsube S."/>
            <person name="Kotiranta H."/>
            <person name="LaButti K.M."/>
            <person name="Lechner B.E."/>
            <person name="Liimatainen K."/>
            <person name="Lipzen A."/>
            <person name="Lukacs Z."/>
            <person name="Mihaltcheva S."/>
            <person name="Morgado L.N."/>
            <person name="Niskanen T."/>
            <person name="Noordeloos M.E."/>
            <person name="Ohm R.A."/>
            <person name="Ortiz-Santana B."/>
            <person name="Ovrebo C."/>
            <person name="Racz N."/>
            <person name="Riley R."/>
            <person name="Savchenko A."/>
            <person name="Shiryaev A."/>
            <person name="Soop K."/>
            <person name="Spirin V."/>
            <person name="Szebenyi C."/>
            <person name="Tomsovsky M."/>
            <person name="Tulloss R.E."/>
            <person name="Uehling J."/>
            <person name="Grigoriev I.V."/>
            <person name="Vagvolgyi C."/>
            <person name="Papp T."/>
            <person name="Martin F.M."/>
            <person name="Miettinen O."/>
            <person name="Hibbett D.S."/>
            <person name="Nagy L.G."/>
        </authorList>
    </citation>
    <scope>NUCLEOTIDE SEQUENCE [LARGE SCALE GENOMIC DNA]</scope>
    <source>
        <strain evidence="3 4">CBS 309.79</strain>
    </source>
</reference>
<evidence type="ECO:0000256" key="1">
    <source>
        <dbReference type="SAM" id="Phobius"/>
    </source>
</evidence>
<feature type="non-terminal residue" evidence="3">
    <location>
        <position position="1"/>
    </location>
</feature>
<dbReference type="Proteomes" id="UP000305067">
    <property type="component" value="Unassembled WGS sequence"/>
</dbReference>
<keyword evidence="1" id="KW-1133">Transmembrane helix</keyword>
<gene>
    <name evidence="3" type="ORF">BDV98DRAFT_494585</name>
</gene>
<evidence type="ECO:0000259" key="2">
    <source>
        <dbReference type="Pfam" id="PF20153"/>
    </source>
</evidence>
<feature type="transmembrane region" description="Helical" evidence="1">
    <location>
        <begin position="122"/>
        <end position="141"/>
    </location>
</feature>
<feature type="non-terminal residue" evidence="3">
    <location>
        <position position="204"/>
    </location>
</feature>
<dbReference type="InterPro" id="IPR045338">
    <property type="entry name" value="DUF6535"/>
</dbReference>
<evidence type="ECO:0000313" key="4">
    <source>
        <dbReference type="Proteomes" id="UP000305067"/>
    </source>
</evidence>
<name>A0A5C3Q8U0_9AGAR</name>
<keyword evidence="1" id="KW-0812">Transmembrane</keyword>
<feature type="domain" description="DUF6535" evidence="2">
    <location>
        <begin position="22"/>
        <end position="202"/>
    </location>
</feature>
<protein>
    <recommendedName>
        <fullName evidence="2">DUF6535 domain-containing protein</fullName>
    </recommendedName>
</protein>
<organism evidence="3 4">
    <name type="scientific">Pterulicium gracile</name>
    <dbReference type="NCBI Taxonomy" id="1884261"/>
    <lineage>
        <taxon>Eukaryota</taxon>
        <taxon>Fungi</taxon>
        <taxon>Dikarya</taxon>
        <taxon>Basidiomycota</taxon>
        <taxon>Agaricomycotina</taxon>
        <taxon>Agaricomycetes</taxon>
        <taxon>Agaricomycetidae</taxon>
        <taxon>Agaricales</taxon>
        <taxon>Pleurotineae</taxon>
        <taxon>Pterulaceae</taxon>
        <taxon>Pterulicium</taxon>
    </lineage>
</organism>
<feature type="transmembrane region" description="Helical" evidence="1">
    <location>
        <begin position="173"/>
        <end position="202"/>
    </location>
</feature>
<dbReference type="OrthoDB" id="3235960at2759"/>
<proteinExistence type="predicted"/>